<gene>
    <name evidence="3" type="ORF">BP6252_13199</name>
</gene>
<dbReference type="Gene3D" id="3.40.50.1100">
    <property type="match status" value="2"/>
</dbReference>
<feature type="domain" description="Rhodanese" evidence="2">
    <location>
        <begin position="394"/>
        <end position="508"/>
    </location>
</feature>
<dbReference type="CDD" id="cd00158">
    <property type="entry name" value="RHOD"/>
    <property type="match status" value="1"/>
</dbReference>
<feature type="region of interest" description="Disordered" evidence="1">
    <location>
        <begin position="152"/>
        <end position="177"/>
    </location>
</feature>
<dbReference type="InterPro" id="IPR001926">
    <property type="entry name" value="TrpB-like_PALP"/>
</dbReference>
<dbReference type="InterPro" id="IPR050214">
    <property type="entry name" value="Cys_Synth/Cystath_Beta-Synth"/>
</dbReference>
<dbReference type="SUPFAM" id="SSF52821">
    <property type="entry name" value="Rhodanese/Cell cycle control phosphatase"/>
    <property type="match status" value="1"/>
</dbReference>
<evidence type="ECO:0000256" key="1">
    <source>
        <dbReference type="SAM" id="MobiDB-lite"/>
    </source>
</evidence>
<dbReference type="InterPro" id="IPR001763">
    <property type="entry name" value="Rhodanese-like_dom"/>
</dbReference>
<evidence type="ECO:0000259" key="2">
    <source>
        <dbReference type="PROSITE" id="PS50206"/>
    </source>
</evidence>
<dbReference type="EMBL" id="PDLM01000017">
    <property type="protein sequence ID" value="RDW58723.1"/>
    <property type="molecule type" value="Genomic_DNA"/>
</dbReference>
<dbReference type="SUPFAM" id="SSF53686">
    <property type="entry name" value="Tryptophan synthase beta subunit-like PLP-dependent enzymes"/>
    <property type="match status" value="1"/>
</dbReference>
<dbReference type="Pfam" id="PF00291">
    <property type="entry name" value="PALP"/>
    <property type="match status" value="1"/>
</dbReference>
<feature type="compositionally biased region" description="Polar residues" evidence="1">
    <location>
        <begin position="155"/>
        <end position="174"/>
    </location>
</feature>
<organism evidence="3 4">
    <name type="scientific">Coleophoma cylindrospora</name>
    <dbReference type="NCBI Taxonomy" id="1849047"/>
    <lineage>
        <taxon>Eukaryota</taxon>
        <taxon>Fungi</taxon>
        <taxon>Dikarya</taxon>
        <taxon>Ascomycota</taxon>
        <taxon>Pezizomycotina</taxon>
        <taxon>Leotiomycetes</taxon>
        <taxon>Helotiales</taxon>
        <taxon>Dermateaceae</taxon>
        <taxon>Coleophoma</taxon>
    </lineage>
</organism>
<dbReference type="STRING" id="1849047.A0A3D8QA53"/>
<keyword evidence="4" id="KW-1185">Reference proteome</keyword>
<evidence type="ECO:0000313" key="4">
    <source>
        <dbReference type="Proteomes" id="UP000256645"/>
    </source>
</evidence>
<name>A0A3D8QA53_9HELO</name>
<dbReference type="Proteomes" id="UP000256645">
    <property type="component" value="Unassembled WGS sequence"/>
</dbReference>
<dbReference type="OrthoDB" id="10259545at2759"/>
<dbReference type="InterPro" id="IPR036052">
    <property type="entry name" value="TrpB-like_PALP_sf"/>
</dbReference>
<comment type="caution">
    <text evidence="3">The sequence shown here is derived from an EMBL/GenBank/DDBJ whole genome shotgun (WGS) entry which is preliminary data.</text>
</comment>
<accession>A0A3D8QA53</accession>
<sequence length="512" mass="56788">MNHPNINNVYKGPDSMAKYFDPDFQPLLPLVEIPQSLNPLRGDNVRIYAKMMTILPAQNVKALPALNMLEKGYTESKRTIVECSSGSTVTSLSMASRALYQNPDVHAYVSNKIDQSRLRTLQFFGLQVHLYSGPQQPEISDARGEIAKLRKRAEASSNIASPKSSKTNKAQNPDSHVRWTGPQLLKQLPEINIFGAGMGSAGCVTGTGLYLKEHKPSVKVVGICNATGDSIPGPRPYPLLFSSKFAWAKVVDKVEEVNSIESYRLSMLLSREGLICGPSSGMALAGLLQFLQEAKNKGNLQQYADESSGEISCAFLCCDLPYQYLDDYFKKLGEDEFHPIINRSLLSLDTYGYDSKWLLDLQGALKLLSMGGDVLSPDLLIEEYIEFLPRHLCNSGQTYLLDLRSADDFKESHLSMAINLPLTSLTKEAESPFDNLQVLEAQWMELQSKFEEEPLKSKLSASIAVVVIFYTGDTSRMATSILRRYEIKAYAVRTGMPAMVPAENVKKTAIQD</sequence>
<dbReference type="Gene3D" id="3.40.250.10">
    <property type="entry name" value="Rhodanese-like domain"/>
    <property type="match status" value="1"/>
</dbReference>
<dbReference type="PANTHER" id="PTHR10314">
    <property type="entry name" value="CYSTATHIONINE BETA-SYNTHASE"/>
    <property type="match status" value="1"/>
</dbReference>
<proteinExistence type="predicted"/>
<evidence type="ECO:0000313" key="3">
    <source>
        <dbReference type="EMBL" id="RDW58723.1"/>
    </source>
</evidence>
<reference evidence="3 4" key="1">
    <citation type="journal article" date="2018" name="IMA Fungus">
        <title>IMA Genome-F 9: Draft genome sequence of Annulohypoxylon stygium, Aspergillus mulundensis, Berkeleyomyces basicola (syn. Thielaviopsis basicola), Ceratocystis smalleyi, two Cercospora beticola strains, Coleophoma cylindrospora, Fusarium fracticaudum, Phialophora cf. hyalina, and Morchella septimelata.</title>
        <authorList>
            <person name="Wingfield B.D."/>
            <person name="Bills G.F."/>
            <person name="Dong Y."/>
            <person name="Huang W."/>
            <person name="Nel W.J."/>
            <person name="Swalarsk-Parry B.S."/>
            <person name="Vaghefi N."/>
            <person name="Wilken P.M."/>
            <person name="An Z."/>
            <person name="de Beer Z.W."/>
            <person name="De Vos L."/>
            <person name="Chen L."/>
            <person name="Duong T.A."/>
            <person name="Gao Y."/>
            <person name="Hammerbacher A."/>
            <person name="Kikkert J.R."/>
            <person name="Li Y."/>
            <person name="Li H."/>
            <person name="Li K."/>
            <person name="Li Q."/>
            <person name="Liu X."/>
            <person name="Ma X."/>
            <person name="Naidoo K."/>
            <person name="Pethybridge S.J."/>
            <person name="Sun J."/>
            <person name="Steenkamp E.T."/>
            <person name="van der Nest M.A."/>
            <person name="van Wyk S."/>
            <person name="Wingfield M.J."/>
            <person name="Xiong C."/>
            <person name="Yue Q."/>
            <person name="Zhang X."/>
        </authorList>
    </citation>
    <scope>NUCLEOTIDE SEQUENCE [LARGE SCALE GENOMIC DNA]</scope>
    <source>
        <strain evidence="3 4">BP6252</strain>
    </source>
</reference>
<protein>
    <recommendedName>
        <fullName evidence="2">Rhodanese domain-containing protein</fullName>
    </recommendedName>
</protein>
<dbReference type="Pfam" id="PF00581">
    <property type="entry name" value="Rhodanese"/>
    <property type="match status" value="1"/>
</dbReference>
<dbReference type="InterPro" id="IPR036873">
    <property type="entry name" value="Rhodanese-like_dom_sf"/>
</dbReference>
<dbReference type="AlphaFoldDB" id="A0A3D8QA53"/>
<dbReference type="PROSITE" id="PS50206">
    <property type="entry name" value="RHODANESE_3"/>
    <property type="match status" value="1"/>
</dbReference>